<accession>A0A6C0EA29</accession>
<evidence type="ECO:0000313" key="1">
    <source>
        <dbReference type="EMBL" id="QHT25602.1"/>
    </source>
</evidence>
<reference evidence="1" key="1">
    <citation type="journal article" date="2020" name="Nature">
        <title>Giant virus diversity and host interactions through global metagenomics.</title>
        <authorList>
            <person name="Schulz F."/>
            <person name="Roux S."/>
            <person name="Paez-Espino D."/>
            <person name="Jungbluth S."/>
            <person name="Walsh D.A."/>
            <person name="Denef V.J."/>
            <person name="McMahon K.D."/>
            <person name="Konstantinidis K.T."/>
            <person name="Eloe-Fadrosh E.A."/>
            <person name="Kyrpides N.C."/>
            <person name="Woyke T."/>
        </authorList>
    </citation>
    <scope>NUCLEOTIDE SEQUENCE</scope>
    <source>
        <strain evidence="1">GVMAG-M-3300023179-27</strain>
    </source>
</reference>
<proteinExistence type="predicted"/>
<sequence>MMIIQTLMINQKKNHNIQDKYDKKCNPILQFDNLEKTYIITKVEDSVTDVLKFMVDYQVIEAEYKYLLSYHTTSKACLFSSFMWLIPKSLMLDDEKGKLYKKISEKYTTNFQTEDIHSLCMELCLNIDCDGYIYYEIDNILYAFLITKILSS</sequence>
<dbReference type="EMBL" id="MN739773">
    <property type="protein sequence ID" value="QHT25602.1"/>
    <property type="molecule type" value="Genomic_DNA"/>
</dbReference>
<protein>
    <submittedName>
        <fullName evidence="1">Uncharacterized protein</fullName>
    </submittedName>
</protein>
<name>A0A6C0EA29_9ZZZZ</name>
<dbReference type="AlphaFoldDB" id="A0A6C0EA29"/>
<organism evidence="1">
    <name type="scientific">viral metagenome</name>
    <dbReference type="NCBI Taxonomy" id="1070528"/>
    <lineage>
        <taxon>unclassified sequences</taxon>
        <taxon>metagenomes</taxon>
        <taxon>organismal metagenomes</taxon>
    </lineage>
</organism>